<evidence type="ECO:0000256" key="1">
    <source>
        <dbReference type="SAM" id="MobiDB-lite"/>
    </source>
</evidence>
<evidence type="ECO:0000313" key="3">
    <source>
        <dbReference type="EMBL" id="CAI9741232.1"/>
    </source>
</evidence>
<name>A0AA36FKP8_OCTVU</name>
<dbReference type="Proteomes" id="UP001162480">
    <property type="component" value="Chromosome 26"/>
</dbReference>
<sequence length="292" mass="32258">MEDLLALVIQLQKQQQYQQLLELQKQQQLKDKTLPANTYKTNSKTVTSSSNSDALLSSEDVKGNNNAVPKPTGEGNDKIREIPKSNETNALPPLCNNFSKNTCIVLPVRGASSSYAQEAACLPIEESKTKSLSINSPNNQLNSANVPQMFPQGFIPATIRNGKNVAVGGDSNVTNTKTAEPEKKKCETDKDEVKFSKYLKSNTKLTQKHLNKIAAYLGNKWKSVGRNLDIQDVFLGNIESDNPQKTEEECFQMLKKWSEISEPGMCTTGKLAKALIDAECYGVIPYLPLDEE</sequence>
<dbReference type="PANTHER" id="PTHR15077">
    <property type="entry name" value="FAS-ASSOCIATING DEATH DOMAIN-CONTAINING PROTEIN FADD"/>
    <property type="match status" value="1"/>
</dbReference>
<dbReference type="PROSITE" id="PS50017">
    <property type="entry name" value="DEATH_DOMAIN"/>
    <property type="match status" value="1"/>
</dbReference>
<keyword evidence="4" id="KW-1185">Reference proteome</keyword>
<organism evidence="3 4">
    <name type="scientific">Octopus vulgaris</name>
    <name type="common">Common octopus</name>
    <dbReference type="NCBI Taxonomy" id="6645"/>
    <lineage>
        <taxon>Eukaryota</taxon>
        <taxon>Metazoa</taxon>
        <taxon>Spiralia</taxon>
        <taxon>Lophotrochozoa</taxon>
        <taxon>Mollusca</taxon>
        <taxon>Cephalopoda</taxon>
        <taxon>Coleoidea</taxon>
        <taxon>Octopodiformes</taxon>
        <taxon>Octopoda</taxon>
        <taxon>Incirrata</taxon>
        <taxon>Octopodidae</taxon>
        <taxon>Octopus</taxon>
    </lineage>
</organism>
<dbReference type="GO" id="GO:0007165">
    <property type="term" value="P:signal transduction"/>
    <property type="evidence" value="ECO:0007669"/>
    <property type="project" value="InterPro"/>
</dbReference>
<reference evidence="3" key="1">
    <citation type="submission" date="2023-08" db="EMBL/GenBank/DDBJ databases">
        <authorList>
            <person name="Alioto T."/>
            <person name="Alioto T."/>
            <person name="Gomez Garrido J."/>
        </authorList>
    </citation>
    <scope>NUCLEOTIDE SEQUENCE</scope>
</reference>
<dbReference type="InterPro" id="IPR011029">
    <property type="entry name" value="DEATH-like_dom_sf"/>
</dbReference>
<dbReference type="Pfam" id="PF00531">
    <property type="entry name" value="Death"/>
    <property type="match status" value="1"/>
</dbReference>
<dbReference type="CDD" id="cd01670">
    <property type="entry name" value="Death"/>
    <property type="match status" value="1"/>
</dbReference>
<protein>
    <submittedName>
        <fullName evidence="3">Receptor-interacting serine serine/threonine-protein kinase 1-like</fullName>
    </submittedName>
</protein>
<feature type="region of interest" description="Disordered" evidence="1">
    <location>
        <begin position="34"/>
        <end position="80"/>
    </location>
</feature>
<dbReference type="InterPro" id="IPR016729">
    <property type="entry name" value="FADD"/>
</dbReference>
<dbReference type="PANTHER" id="PTHR15077:SF12">
    <property type="entry name" value="DEATH DOMAIN-CONTAINING PROTEIN"/>
    <property type="match status" value="1"/>
</dbReference>
<proteinExistence type="predicted"/>
<feature type="compositionally biased region" description="Low complexity" evidence="1">
    <location>
        <begin position="37"/>
        <end position="58"/>
    </location>
</feature>
<accession>A0AA36FKP8</accession>
<dbReference type="InterPro" id="IPR000488">
    <property type="entry name" value="Death_dom"/>
</dbReference>
<dbReference type="AlphaFoldDB" id="A0AA36FKP8"/>
<evidence type="ECO:0000259" key="2">
    <source>
        <dbReference type="PROSITE" id="PS50017"/>
    </source>
</evidence>
<dbReference type="GO" id="GO:0016301">
    <property type="term" value="F:kinase activity"/>
    <property type="evidence" value="ECO:0007669"/>
    <property type="project" value="UniProtKB-KW"/>
</dbReference>
<feature type="domain" description="Death" evidence="2">
    <location>
        <begin position="206"/>
        <end position="275"/>
    </location>
</feature>
<gene>
    <name evidence="3" type="ORF">OCTVUL_1B017880</name>
</gene>
<evidence type="ECO:0000313" key="4">
    <source>
        <dbReference type="Proteomes" id="UP001162480"/>
    </source>
</evidence>
<dbReference type="Gene3D" id="1.10.533.10">
    <property type="entry name" value="Death Domain, Fas"/>
    <property type="match status" value="1"/>
</dbReference>
<dbReference type="EMBL" id="OX597839">
    <property type="protein sequence ID" value="CAI9741232.1"/>
    <property type="molecule type" value="Genomic_DNA"/>
</dbReference>
<dbReference type="SUPFAM" id="SSF47986">
    <property type="entry name" value="DEATH domain"/>
    <property type="match status" value="1"/>
</dbReference>